<organism evidence="1 2">
    <name type="scientific">Pseudoalteromonas prydzensis</name>
    <dbReference type="NCBI Taxonomy" id="182141"/>
    <lineage>
        <taxon>Bacteria</taxon>
        <taxon>Pseudomonadati</taxon>
        <taxon>Pseudomonadota</taxon>
        <taxon>Gammaproteobacteria</taxon>
        <taxon>Alteromonadales</taxon>
        <taxon>Pseudoalteromonadaceae</taxon>
        <taxon>Pseudoalteromonas</taxon>
    </lineage>
</organism>
<sequence length="139" mass="15444">MNSYSLKKKILLSVVLALTIVVVLLSWYSYSTQKALLLKSSVASVSQSGKQQAERIAGWLADRQRVITSVAAKIEENTLYGLQQAQRSGDFQLTYYAKGSPEIIIKFQLHHSHPYFSNRVALPPVRNSLVLPNNLAVAV</sequence>
<feature type="non-terminal residue" evidence="1">
    <location>
        <position position="139"/>
    </location>
</feature>
<evidence type="ECO:0000313" key="2">
    <source>
        <dbReference type="Proteomes" id="UP000707245"/>
    </source>
</evidence>
<proteinExistence type="predicted"/>
<name>A0ABR9FT29_9GAMM</name>
<gene>
    <name evidence="1" type="ORF">EI167_21730</name>
</gene>
<reference evidence="1 2" key="1">
    <citation type="submission" date="2020-07" db="EMBL/GenBank/DDBJ databases">
        <title>Halophilic bacteria isolated from french cheeses.</title>
        <authorList>
            <person name="Kothe C.I."/>
            <person name="Farah-Kraiem B."/>
            <person name="Renault P."/>
            <person name="Dridi B."/>
        </authorList>
    </citation>
    <scope>NUCLEOTIDE SEQUENCE [LARGE SCALE GENOMIC DNA]</scope>
    <source>
        <strain evidence="1 2">FME14</strain>
    </source>
</reference>
<comment type="caution">
    <text evidence="1">The sequence shown here is derived from an EMBL/GenBank/DDBJ whole genome shotgun (WGS) entry which is preliminary data.</text>
</comment>
<evidence type="ECO:0008006" key="3">
    <source>
        <dbReference type="Google" id="ProtNLM"/>
    </source>
</evidence>
<dbReference type="Proteomes" id="UP000707245">
    <property type="component" value="Unassembled WGS sequence"/>
</dbReference>
<evidence type="ECO:0000313" key="1">
    <source>
        <dbReference type="EMBL" id="MBE0459978.1"/>
    </source>
</evidence>
<accession>A0ABR9FT29</accession>
<keyword evidence="2" id="KW-1185">Reference proteome</keyword>
<dbReference type="EMBL" id="RRZA01000189">
    <property type="protein sequence ID" value="MBE0459978.1"/>
    <property type="molecule type" value="Genomic_DNA"/>
</dbReference>
<protein>
    <recommendedName>
        <fullName evidence="3">Two-component sensor histidine kinase</fullName>
    </recommendedName>
</protein>